<proteinExistence type="predicted"/>
<evidence type="ECO:0000313" key="3">
    <source>
        <dbReference type="EMBL" id="KAF2655528.1"/>
    </source>
</evidence>
<reference evidence="3" key="1">
    <citation type="journal article" date="2020" name="Stud. Mycol.">
        <title>101 Dothideomycetes genomes: a test case for predicting lifestyles and emergence of pathogens.</title>
        <authorList>
            <person name="Haridas S."/>
            <person name="Albert R."/>
            <person name="Binder M."/>
            <person name="Bloem J."/>
            <person name="Labutti K."/>
            <person name="Salamov A."/>
            <person name="Andreopoulos B."/>
            <person name="Baker S."/>
            <person name="Barry K."/>
            <person name="Bills G."/>
            <person name="Bluhm B."/>
            <person name="Cannon C."/>
            <person name="Castanera R."/>
            <person name="Culley D."/>
            <person name="Daum C."/>
            <person name="Ezra D."/>
            <person name="Gonzalez J."/>
            <person name="Henrissat B."/>
            <person name="Kuo A."/>
            <person name="Liang C."/>
            <person name="Lipzen A."/>
            <person name="Lutzoni F."/>
            <person name="Magnuson J."/>
            <person name="Mondo S."/>
            <person name="Nolan M."/>
            <person name="Ohm R."/>
            <person name="Pangilinan J."/>
            <person name="Park H.-J."/>
            <person name="Ramirez L."/>
            <person name="Alfaro M."/>
            <person name="Sun H."/>
            <person name="Tritt A."/>
            <person name="Yoshinaga Y."/>
            <person name="Zwiers L.-H."/>
            <person name="Turgeon B."/>
            <person name="Goodwin S."/>
            <person name="Spatafora J."/>
            <person name="Crous P."/>
            <person name="Grigoriev I."/>
        </authorList>
    </citation>
    <scope>NUCLEOTIDE SEQUENCE</scope>
    <source>
        <strain evidence="3">CBS 122681</strain>
    </source>
</reference>
<evidence type="ECO:0000313" key="4">
    <source>
        <dbReference type="Proteomes" id="UP000799324"/>
    </source>
</evidence>
<accession>A0A6A6T9I4</accession>
<keyword evidence="1" id="KW-0175">Coiled coil</keyword>
<keyword evidence="4" id="KW-1185">Reference proteome</keyword>
<name>A0A6A6T9I4_9PLEO</name>
<dbReference type="AlphaFoldDB" id="A0A6A6T9I4"/>
<dbReference type="EMBL" id="MU004348">
    <property type="protein sequence ID" value="KAF2655528.1"/>
    <property type="molecule type" value="Genomic_DNA"/>
</dbReference>
<dbReference type="Proteomes" id="UP000799324">
    <property type="component" value="Unassembled WGS sequence"/>
</dbReference>
<sequence length="187" mass="20915">MEHKSSLSTISTSKSSHTNPDLPVVDINDQETTTLKQFLNESLNGPPTKRIRVAVYPIYTYQTRTLTPDQRQELRIARVNISHYFSAIDVEIDTLETSLKTATQEVRAMTKAHEILSAKFTAQLDAITTLEAGKQALGKENAVLEKEVARLERELAGERAKSVQADEAIGKLAQVKRKWSDFSELMA</sequence>
<organism evidence="3 4">
    <name type="scientific">Lophiostoma macrostomum CBS 122681</name>
    <dbReference type="NCBI Taxonomy" id="1314788"/>
    <lineage>
        <taxon>Eukaryota</taxon>
        <taxon>Fungi</taxon>
        <taxon>Dikarya</taxon>
        <taxon>Ascomycota</taxon>
        <taxon>Pezizomycotina</taxon>
        <taxon>Dothideomycetes</taxon>
        <taxon>Pleosporomycetidae</taxon>
        <taxon>Pleosporales</taxon>
        <taxon>Lophiostomataceae</taxon>
        <taxon>Lophiostoma</taxon>
    </lineage>
</organism>
<evidence type="ECO:0000256" key="1">
    <source>
        <dbReference type="SAM" id="Coils"/>
    </source>
</evidence>
<evidence type="ECO:0000256" key="2">
    <source>
        <dbReference type="SAM" id="MobiDB-lite"/>
    </source>
</evidence>
<feature type="compositionally biased region" description="Low complexity" evidence="2">
    <location>
        <begin position="1"/>
        <end position="16"/>
    </location>
</feature>
<protein>
    <submittedName>
        <fullName evidence="3">Uncharacterized protein</fullName>
    </submittedName>
</protein>
<gene>
    <name evidence="3" type="ORF">K491DRAFT_692862</name>
</gene>
<feature type="region of interest" description="Disordered" evidence="2">
    <location>
        <begin position="1"/>
        <end position="25"/>
    </location>
</feature>
<feature type="coiled-coil region" evidence="1">
    <location>
        <begin position="92"/>
        <end position="168"/>
    </location>
</feature>